<gene>
    <name evidence="3" type="ORF">H4Q32_018852</name>
</gene>
<evidence type="ECO:0000259" key="2">
    <source>
        <dbReference type="PROSITE" id="PS50853"/>
    </source>
</evidence>
<dbReference type="Pfam" id="PF24674">
    <property type="entry name" value="MACPF_SNTX"/>
    <property type="match status" value="1"/>
</dbReference>
<dbReference type="PANTHER" id="PTHR31594:SF15">
    <property type="entry name" value="VERRUCOTOXIN SUBUNIT BETA ISOFORM X1-RELATED"/>
    <property type="match status" value="1"/>
</dbReference>
<dbReference type="InterPro" id="IPR056072">
    <property type="entry name" value="SNTX_MACPF/CDC-like_dom"/>
</dbReference>
<keyword evidence="4" id="KW-1185">Reference proteome</keyword>
<dbReference type="EMBL" id="JACTAM010000025">
    <property type="protein sequence ID" value="KAI2648683.1"/>
    <property type="molecule type" value="Genomic_DNA"/>
</dbReference>
<dbReference type="InterPro" id="IPR040581">
    <property type="entry name" value="Thioredoxin_11"/>
</dbReference>
<dbReference type="CDD" id="cd00063">
    <property type="entry name" value="FN3"/>
    <property type="match status" value="1"/>
</dbReference>
<dbReference type="InterPro" id="IPR048997">
    <property type="entry name" value="Stonustoxin-like_helical"/>
</dbReference>
<dbReference type="InterPro" id="IPR001394">
    <property type="entry name" value="Peptidase_C19_UCH"/>
</dbReference>
<dbReference type="CDD" id="cd02257">
    <property type="entry name" value="Peptidase_C19"/>
    <property type="match status" value="1"/>
</dbReference>
<evidence type="ECO:0000313" key="3">
    <source>
        <dbReference type="EMBL" id="KAI2648683.1"/>
    </source>
</evidence>
<sequence>MATVGVNVIETAALGRPFQLGMLYDCRKDALIPGITLWDPEKLQQSIRTRPQINTNFKVTASDSIEDKSSLLNIDGSLKLSLLAGLVNVTGTAKYLNDTKTSFRQQRLTLHYHSTCRYEELTMNHLAAENIVHQDVFDNDTATHVVTAVLYGADACFVFDREVSADEEIKTVEGEAKVAFEKLKFISGDANINLKMNEAQKNAVQKFTCTFYGDFQLPSNPTTFEDTMKVFTDLPKLLGEKKELVVPLRVWLHPLDKLHSRASKLKKEISMDLIMTTESVIESLNTAEMKCSDLLKDSPASTFAEFHDKILQMKQNCNVYKLRLMKRLGSLLPNIRGDVMKETELNDLLQEHNKSPFRRSDLAEWLKERERESDVIKSVLRQLKKAGAQEEVNLDLVLMDLEVENLVCYTFTSLDWKDVLIPKQISHLNPSTNGETDENCPDSEQKTWLSPEIQKNMRSNLKIFKNLIDSKDRKPAMFIVSSREMKNNPGSCILLYESECDEAVCFIPLSKPVCPVIEEVTENTVVLKVPPSCPDTVELRLLYKPKQDTVWTSKPVMKDQNTVTLTDLRAGTEFEIRCAAVGKLNYTTDSDVIRVTTEGRNRSVMGATSYLNVVLQTLYMTQEYREHVMRLESRDDSSDDNFIEELKSLFSQLEKESHPVSTVRISRSLGITDGLFPKNIFKGTVKKTGTCVSCKQLISEQSDFFTMSISLKESNDMTSEIDFPEILILQLKTFQNNDDDRDHDNQETNIFPVIEVSTHNYELYAIINLYGTLNNGHYNADIKPDDQNWYRCDDSHVFLVCVGIYVVTNIILKMDRLYGITNKQFKIADFYN</sequence>
<dbReference type="Pfam" id="PF21109">
    <property type="entry name" value="Stonustoxin_helical"/>
    <property type="match status" value="1"/>
</dbReference>
<protein>
    <submittedName>
        <fullName evidence="3">Stonustoxin subunit beta</fullName>
    </submittedName>
</protein>
<dbReference type="Gene3D" id="3.90.70.10">
    <property type="entry name" value="Cysteine proteinases"/>
    <property type="match status" value="2"/>
</dbReference>
<dbReference type="SUPFAM" id="SSF49265">
    <property type="entry name" value="Fibronectin type III"/>
    <property type="match status" value="1"/>
</dbReference>
<feature type="domain" description="Fibronectin type-III" evidence="2">
    <location>
        <begin position="511"/>
        <end position="600"/>
    </location>
</feature>
<dbReference type="PROSITE" id="PS50235">
    <property type="entry name" value="USP_3"/>
    <property type="match status" value="1"/>
</dbReference>
<dbReference type="InterPro" id="IPR028889">
    <property type="entry name" value="USP"/>
</dbReference>
<organism evidence="3 4">
    <name type="scientific">Labeo rohita</name>
    <name type="common">Indian major carp</name>
    <name type="synonym">Cyprinus rohita</name>
    <dbReference type="NCBI Taxonomy" id="84645"/>
    <lineage>
        <taxon>Eukaryota</taxon>
        <taxon>Metazoa</taxon>
        <taxon>Chordata</taxon>
        <taxon>Craniata</taxon>
        <taxon>Vertebrata</taxon>
        <taxon>Euteleostomi</taxon>
        <taxon>Actinopterygii</taxon>
        <taxon>Neopterygii</taxon>
        <taxon>Teleostei</taxon>
        <taxon>Ostariophysi</taxon>
        <taxon>Cypriniformes</taxon>
        <taxon>Cyprinidae</taxon>
        <taxon>Labeoninae</taxon>
        <taxon>Labeonini</taxon>
        <taxon>Labeo</taxon>
    </lineage>
</organism>
<dbReference type="Pfam" id="PF00443">
    <property type="entry name" value="UCH"/>
    <property type="match status" value="2"/>
</dbReference>
<dbReference type="Pfam" id="PF18078">
    <property type="entry name" value="Thioredoxin_11"/>
    <property type="match status" value="1"/>
</dbReference>
<accession>A0ABQ8LD98</accession>
<dbReference type="InterPro" id="IPR038765">
    <property type="entry name" value="Papain-like_cys_pep_sf"/>
</dbReference>
<dbReference type="PROSITE" id="PS50853">
    <property type="entry name" value="FN3"/>
    <property type="match status" value="1"/>
</dbReference>
<dbReference type="SUPFAM" id="SSF54001">
    <property type="entry name" value="Cysteine proteinases"/>
    <property type="match status" value="1"/>
</dbReference>
<name>A0ABQ8LD98_LABRO</name>
<dbReference type="Proteomes" id="UP000830375">
    <property type="component" value="Unassembled WGS sequence"/>
</dbReference>
<proteinExistence type="predicted"/>
<evidence type="ECO:0000313" key="4">
    <source>
        <dbReference type="Proteomes" id="UP000830375"/>
    </source>
</evidence>
<dbReference type="InterPro" id="IPR052090">
    <property type="entry name" value="Cytolytic_pore-forming_toxin"/>
</dbReference>
<reference evidence="3 4" key="1">
    <citation type="submission" date="2022-01" db="EMBL/GenBank/DDBJ databases">
        <title>A high-quality chromosome-level genome assembly of rohu carp, Labeo rohita.</title>
        <authorList>
            <person name="Arick M.A. II"/>
            <person name="Hsu C.-Y."/>
            <person name="Magbanua Z."/>
            <person name="Pechanova O."/>
            <person name="Grover C."/>
            <person name="Miller E."/>
            <person name="Thrash A."/>
            <person name="Ezzel L."/>
            <person name="Alam S."/>
            <person name="Benzie J."/>
            <person name="Hamilton M."/>
            <person name="Karsi A."/>
            <person name="Lawrence M.L."/>
            <person name="Peterson D.G."/>
        </authorList>
    </citation>
    <scope>NUCLEOTIDE SEQUENCE [LARGE SCALE GENOMIC DNA]</scope>
    <source>
        <strain evidence="4">BAU-BD-2019</strain>
        <tissue evidence="3">Blood</tissue>
    </source>
</reference>
<feature type="domain" description="USP" evidence="1">
    <location>
        <begin position="598"/>
        <end position="817"/>
    </location>
</feature>
<dbReference type="InterPro" id="IPR013783">
    <property type="entry name" value="Ig-like_fold"/>
</dbReference>
<dbReference type="PANTHER" id="PTHR31594">
    <property type="entry name" value="AIG1-TYPE G DOMAIN-CONTAINING PROTEIN"/>
    <property type="match status" value="1"/>
</dbReference>
<dbReference type="Gene3D" id="2.60.40.10">
    <property type="entry name" value="Immunoglobulins"/>
    <property type="match status" value="1"/>
</dbReference>
<dbReference type="InterPro" id="IPR003961">
    <property type="entry name" value="FN3_dom"/>
</dbReference>
<comment type="caution">
    <text evidence="3">The sequence shown here is derived from an EMBL/GenBank/DDBJ whole genome shotgun (WGS) entry which is preliminary data.</text>
</comment>
<dbReference type="InterPro" id="IPR036116">
    <property type="entry name" value="FN3_sf"/>
</dbReference>
<evidence type="ECO:0000259" key="1">
    <source>
        <dbReference type="PROSITE" id="PS50235"/>
    </source>
</evidence>